<dbReference type="PANTHER" id="PTHR34980">
    <property type="entry name" value="INNER MEMBRANE PROTEIN-RELATED-RELATED"/>
    <property type="match status" value="1"/>
</dbReference>
<gene>
    <name evidence="2" type="ORF">AU467_21395</name>
</gene>
<keyword evidence="1" id="KW-0472">Membrane</keyword>
<accession>A0A101KT06</accession>
<dbReference type="GO" id="GO:0005886">
    <property type="term" value="C:plasma membrane"/>
    <property type="evidence" value="ECO:0007669"/>
    <property type="project" value="TreeGrafter"/>
</dbReference>
<dbReference type="PANTHER" id="PTHR34980:SF3">
    <property type="entry name" value="BLR8105 PROTEIN"/>
    <property type="match status" value="1"/>
</dbReference>
<reference evidence="2 3" key="1">
    <citation type="submission" date="2015-12" db="EMBL/GenBank/DDBJ databases">
        <title>Draft genome sequence of Mesorhizobium sp. UFLA 01-765, a multitolerant efficient symbiont and plant-growth promoting strain isolated from Zn-mining soil using Leucaena leucocephala as a trap plant.</title>
        <authorList>
            <person name="Rangel W.M."/>
            <person name="Thijs S."/>
            <person name="Longatti S.M."/>
            <person name="Moreira F.M."/>
            <person name="Weyens N."/>
            <person name="Vangronsveld J."/>
            <person name="Van Hamme J.D."/>
            <person name="Bottos E.M."/>
            <person name="Rineau F."/>
        </authorList>
    </citation>
    <scope>NUCLEOTIDE SEQUENCE [LARGE SCALE GENOMIC DNA]</scope>
    <source>
        <strain evidence="2 3">UFLA 01-765</strain>
    </source>
</reference>
<protein>
    <recommendedName>
        <fullName evidence="4">DUF805 domain-containing protein</fullName>
    </recommendedName>
</protein>
<sequence length="120" mass="13253">MDWKYLLTSFDGRINRAKFWAGIGIFIVIAIVAFILDTILGTRFTTAGGDQVGVIGILVMLASIYFAIALYAKRWHDRNKSGWWTLIGLIPIIGGIWLLIELGILEGTRGANQYGPDPLA</sequence>
<dbReference type="Proteomes" id="UP000053176">
    <property type="component" value="Unassembled WGS sequence"/>
</dbReference>
<comment type="caution">
    <text evidence="2">The sequence shown here is derived from an EMBL/GenBank/DDBJ whole genome shotgun (WGS) entry which is preliminary data.</text>
</comment>
<evidence type="ECO:0000313" key="2">
    <source>
        <dbReference type="EMBL" id="KUM26486.1"/>
    </source>
</evidence>
<organism evidence="2 3">
    <name type="scientific">Rhizobium loti</name>
    <name type="common">Mesorhizobium loti</name>
    <dbReference type="NCBI Taxonomy" id="381"/>
    <lineage>
        <taxon>Bacteria</taxon>
        <taxon>Pseudomonadati</taxon>
        <taxon>Pseudomonadota</taxon>
        <taxon>Alphaproteobacteria</taxon>
        <taxon>Hyphomicrobiales</taxon>
        <taxon>Phyllobacteriaceae</taxon>
        <taxon>Mesorhizobium</taxon>
    </lineage>
</organism>
<evidence type="ECO:0008006" key="4">
    <source>
        <dbReference type="Google" id="ProtNLM"/>
    </source>
</evidence>
<keyword evidence="1" id="KW-0812">Transmembrane</keyword>
<evidence type="ECO:0000313" key="3">
    <source>
        <dbReference type="Proteomes" id="UP000053176"/>
    </source>
</evidence>
<dbReference type="Pfam" id="PF05656">
    <property type="entry name" value="DUF805"/>
    <property type="match status" value="1"/>
</dbReference>
<feature type="transmembrane region" description="Helical" evidence="1">
    <location>
        <begin position="83"/>
        <end position="100"/>
    </location>
</feature>
<proteinExistence type="predicted"/>
<keyword evidence="1" id="KW-1133">Transmembrane helix</keyword>
<evidence type="ECO:0000256" key="1">
    <source>
        <dbReference type="SAM" id="Phobius"/>
    </source>
</evidence>
<name>A0A101KT06_RHILI</name>
<feature type="transmembrane region" description="Helical" evidence="1">
    <location>
        <begin position="52"/>
        <end position="71"/>
    </location>
</feature>
<dbReference type="AlphaFoldDB" id="A0A101KT06"/>
<feature type="transmembrane region" description="Helical" evidence="1">
    <location>
        <begin position="20"/>
        <end position="40"/>
    </location>
</feature>
<dbReference type="OrthoDB" id="9812349at2"/>
<dbReference type="EMBL" id="LPWA01000105">
    <property type="protein sequence ID" value="KUM26486.1"/>
    <property type="molecule type" value="Genomic_DNA"/>
</dbReference>
<dbReference type="InterPro" id="IPR008523">
    <property type="entry name" value="DUF805"/>
</dbReference>